<protein>
    <recommendedName>
        <fullName evidence="11">C2H2-type domain-containing protein</fullName>
    </recommendedName>
</protein>
<feature type="domain" description="C2H2-type" evidence="11">
    <location>
        <begin position="190"/>
        <end position="217"/>
    </location>
</feature>
<keyword evidence="6" id="KW-0805">Transcription regulation</keyword>
<dbReference type="GO" id="GO:0003677">
    <property type="term" value="F:DNA binding"/>
    <property type="evidence" value="ECO:0007669"/>
    <property type="project" value="UniProtKB-KW"/>
</dbReference>
<gene>
    <name evidence="12" type="ORF">OSB1V03_LOCUS7668</name>
</gene>
<dbReference type="FunFam" id="3.30.160.60:FF:000045">
    <property type="entry name" value="ZFP69 zinc finger protein B"/>
    <property type="match status" value="1"/>
</dbReference>
<evidence type="ECO:0000256" key="8">
    <source>
        <dbReference type="ARBA" id="ARBA00023163"/>
    </source>
</evidence>
<evidence type="ECO:0000256" key="10">
    <source>
        <dbReference type="PROSITE-ProRule" id="PRU00042"/>
    </source>
</evidence>
<keyword evidence="4 10" id="KW-0863">Zinc-finger</keyword>
<dbReference type="OrthoDB" id="6506615at2759"/>
<comment type="subcellular location">
    <subcellularLocation>
        <location evidence="1">Nucleus</location>
    </subcellularLocation>
</comment>
<dbReference type="InterPro" id="IPR050636">
    <property type="entry name" value="C2H2-ZF_domain-containing"/>
</dbReference>
<dbReference type="InterPro" id="IPR036236">
    <property type="entry name" value="Znf_C2H2_sf"/>
</dbReference>
<dbReference type="Pfam" id="PF00096">
    <property type="entry name" value="zf-C2H2"/>
    <property type="match status" value="4"/>
</dbReference>
<evidence type="ECO:0000256" key="2">
    <source>
        <dbReference type="ARBA" id="ARBA00022723"/>
    </source>
</evidence>
<reference evidence="12" key="1">
    <citation type="submission" date="2020-11" db="EMBL/GenBank/DDBJ databases">
        <authorList>
            <person name="Tran Van P."/>
        </authorList>
    </citation>
    <scope>NUCLEOTIDE SEQUENCE</scope>
</reference>
<evidence type="ECO:0000256" key="3">
    <source>
        <dbReference type="ARBA" id="ARBA00022737"/>
    </source>
</evidence>
<feature type="domain" description="C2H2-type" evidence="11">
    <location>
        <begin position="157"/>
        <end position="189"/>
    </location>
</feature>
<evidence type="ECO:0000259" key="11">
    <source>
        <dbReference type="PROSITE" id="PS50157"/>
    </source>
</evidence>
<dbReference type="SMART" id="SM00355">
    <property type="entry name" value="ZnF_C2H2"/>
    <property type="match status" value="8"/>
</dbReference>
<dbReference type="EMBL" id="OC859129">
    <property type="protein sequence ID" value="CAD7627238.1"/>
    <property type="molecule type" value="Genomic_DNA"/>
</dbReference>
<evidence type="ECO:0000256" key="4">
    <source>
        <dbReference type="ARBA" id="ARBA00022771"/>
    </source>
</evidence>
<dbReference type="PROSITE" id="PS00028">
    <property type="entry name" value="ZINC_FINGER_C2H2_1"/>
    <property type="match status" value="5"/>
</dbReference>
<evidence type="ECO:0000313" key="12">
    <source>
        <dbReference type="EMBL" id="CAD7627238.1"/>
    </source>
</evidence>
<dbReference type="AlphaFoldDB" id="A0A7R9KPZ7"/>
<dbReference type="Proteomes" id="UP000759131">
    <property type="component" value="Unassembled WGS sequence"/>
</dbReference>
<evidence type="ECO:0000256" key="6">
    <source>
        <dbReference type="ARBA" id="ARBA00023015"/>
    </source>
</evidence>
<feature type="domain" description="C2H2-type" evidence="11">
    <location>
        <begin position="129"/>
        <end position="156"/>
    </location>
</feature>
<evidence type="ECO:0000256" key="5">
    <source>
        <dbReference type="ARBA" id="ARBA00022833"/>
    </source>
</evidence>
<feature type="domain" description="C2H2-type" evidence="11">
    <location>
        <begin position="101"/>
        <end position="128"/>
    </location>
</feature>
<dbReference type="Gene3D" id="3.30.160.60">
    <property type="entry name" value="Classic Zinc Finger"/>
    <property type="match status" value="5"/>
</dbReference>
<organism evidence="12">
    <name type="scientific">Medioppia subpectinata</name>
    <dbReference type="NCBI Taxonomy" id="1979941"/>
    <lineage>
        <taxon>Eukaryota</taxon>
        <taxon>Metazoa</taxon>
        <taxon>Ecdysozoa</taxon>
        <taxon>Arthropoda</taxon>
        <taxon>Chelicerata</taxon>
        <taxon>Arachnida</taxon>
        <taxon>Acari</taxon>
        <taxon>Acariformes</taxon>
        <taxon>Sarcoptiformes</taxon>
        <taxon>Oribatida</taxon>
        <taxon>Brachypylina</taxon>
        <taxon>Oppioidea</taxon>
        <taxon>Oppiidae</taxon>
        <taxon>Medioppia</taxon>
    </lineage>
</organism>
<dbReference type="SUPFAM" id="SSF57667">
    <property type="entry name" value="beta-beta-alpha zinc fingers"/>
    <property type="match status" value="4"/>
</dbReference>
<accession>A0A7R9KPZ7</accession>
<keyword evidence="9" id="KW-0539">Nucleus</keyword>
<keyword evidence="13" id="KW-1185">Reference proteome</keyword>
<proteinExistence type="predicted"/>
<dbReference type="FunFam" id="3.30.160.60:FF:000688">
    <property type="entry name" value="zinc finger protein 197 isoform X1"/>
    <property type="match status" value="1"/>
</dbReference>
<keyword evidence="3" id="KW-0677">Repeat</keyword>
<evidence type="ECO:0000256" key="7">
    <source>
        <dbReference type="ARBA" id="ARBA00023125"/>
    </source>
</evidence>
<evidence type="ECO:0000256" key="1">
    <source>
        <dbReference type="ARBA" id="ARBA00004123"/>
    </source>
</evidence>
<feature type="domain" description="C2H2-type" evidence="11">
    <location>
        <begin position="74"/>
        <end position="96"/>
    </location>
</feature>
<keyword evidence="5" id="KW-0862">Zinc</keyword>
<dbReference type="PANTHER" id="PTHR47772">
    <property type="entry name" value="ZINC FINGER PROTEIN 200"/>
    <property type="match status" value="1"/>
</dbReference>
<dbReference type="GO" id="GO:0008270">
    <property type="term" value="F:zinc ion binding"/>
    <property type="evidence" value="ECO:0007669"/>
    <property type="project" value="UniProtKB-KW"/>
</dbReference>
<evidence type="ECO:0000313" key="13">
    <source>
        <dbReference type="Proteomes" id="UP000759131"/>
    </source>
</evidence>
<keyword evidence="2" id="KW-0479">Metal-binding</keyword>
<dbReference type="PANTHER" id="PTHR47772:SF13">
    <property type="entry name" value="GASTRULA ZINC FINGER PROTEIN XLCGF49.1-LIKE-RELATED"/>
    <property type="match status" value="1"/>
</dbReference>
<dbReference type="InterPro" id="IPR013087">
    <property type="entry name" value="Znf_C2H2_type"/>
</dbReference>
<keyword evidence="8" id="KW-0804">Transcription</keyword>
<evidence type="ECO:0000256" key="9">
    <source>
        <dbReference type="ARBA" id="ARBA00023242"/>
    </source>
</evidence>
<dbReference type="PROSITE" id="PS50157">
    <property type="entry name" value="ZINC_FINGER_C2H2_2"/>
    <property type="match status" value="7"/>
</dbReference>
<feature type="domain" description="C2H2-type" evidence="11">
    <location>
        <begin position="244"/>
        <end position="271"/>
    </location>
</feature>
<dbReference type="GO" id="GO:0005634">
    <property type="term" value="C:nucleus"/>
    <property type="evidence" value="ECO:0007669"/>
    <property type="project" value="UniProtKB-SubCell"/>
</dbReference>
<dbReference type="Pfam" id="PF13912">
    <property type="entry name" value="zf-C2H2_6"/>
    <property type="match status" value="1"/>
</dbReference>
<name>A0A7R9KPZ7_9ACAR</name>
<keyword evidence="7" id="KW-0238">DNA-binding</keyword>
<sequence length="472" mass="52929">MATTHETEMTYRCHQCNKTFSSLYDLGVHQYSHSLYPNQGSRTGQRYFRCQKCLNKYTTPAALEHHLATSTHHYPCQNCSKVFPCERYLRRHLLTHGSGLHICQYCEKTFKTANYLKVHLVIHTGEKPFACNLCDAAFNRRDKLKRHKLVHDPIKRFKCPFKAHTGCPKEFNRPDKLKAHILTHSGIKPHQCNVCLRSFSRRAHLREHQKGHESTQSVEITATTTTTTVVPNTILNKTDFITLFDCQNCGNLFASEHDLKKHSCIGTTNTSVALKSKKSCKTNIRLAKKTSAMCSTTSTASTVTTSGIVSPKARTKPSNVNATLTTAVLGDSSEQMTPKDSSNSEFTFQFHDQMLDDGIPTAHIEIITAPVDIGGSFPPIVTIDGIQYPTIPILSNSMGSDCEDNENTNSKDGMSTKIIAKTRDIFKQIRQQLPVYKYGSVFSHIECGLLIDPWNVWLASGQHLIHTQVIDG</sequence>
<dbReference type="EMBL" id="CAJPIZ010004554">
    <property type="protein sequence ID" value="CAG2107668.1"/>
    <property type="molecule type" value="Genomic_DNA"/>
</dbReference>
<feature type="domain" description="C2H2-type" evidence="11">
    <location>
        <begin position="11"/>
        <end position="34"/>
    </location>
</feature>